<evidence type="ECO:0000313" key="3">
    <source>
        <dbReference type="EMBL" id="KIE58336.1"/>
    </source>
</evidence>
<comment type="similarity">
    <text evidence="1">Belongs to the bactofilin family.</text>
</comment>
<dbReference type="RefSeq" id="WP_039721661.1">
    <property type="nucleotide sequence ID" value="NZ_CP037899.1"/>
</dbReference>
<organism evidence="4 6">
    <name type="scientific">Methylacidiphilum kamchatkense Kam1</name>
    <dbReference type="NCBI Taxonomy" id="1202785"/>
    <lineage>
        <taxon>Bacteria</taxon>
        <taxon>Pseudomonadati</taxon>
        <taxon>Verrucomicrobiota</taxon>
        <taxon>Methylacidiphilae</taxon>
        <taxon>Methylacidiphilales</taxon>
        <taxon>Methylacidiphilaceae</taxon>
        <taxon>Methylacidiphilum (ex Ratnadevi et al. 2023)</taxon>
    </lineage>
</organism>
<dbReference type="EMBL" id="CP037899">
    <property type="protein sequence ID" value="QDQ42258.1"/>
    <property type="molecule type" value="Genomic_DNA"/>
</dbReference>
<proteinExistence type="inferred from homology"/>
<dbReference type="Proteomes" id="UP000031594">
    <property type="component" value="Unassembled WGS sequence"/>
</dbReference>
<feature type="compositionally biased region" description="Pro residues" evidence="2">
    <location>
        <begin position="21"/>
        <end position="36"/>
    </location>
</feature>
<dbReference type="PANTHER" id="PTHR35024:SF4">
    <property type="entry name" value="POLYMER-FORMING CYTOSKELETAL PROTEIN"/>
    <property type="match status" value="1"/>
</dbReference>
<dbReference type="EMBL" id="JQNX01000005">
    <property type="protein sequence ID" value="KIE58336.1"/>
    <property type="molecule type" value="Genomic_DNA"/>
</dbReference>
<keyword evidence="5" id="KW-1185">Reference proteome</keyword>
<dbReference type="OrthoDB" id="9789407at2"/>
<dbReference type="Proteomes" id="UP000315925">
    <property type="component" value="Chromosome"/>
</dbReference>
<dbReference type="KEGG" id="mkc:kam1_1027"/>
<reference evidence="3 5" key="1">
    <citation type="submission" date="2014-08" db="EMBL/GenBank/DDBJ databases">
        <title>Methylacidiphilum kamchatkense strain Kam1 draft genome sequence.</title>
        <authorList>
            <person name="Birkeland N.-K."/>
            <person name="Erikstad H.A."/>
        </authorList>
    </citation>
    <scope>NUCLEOTIDE SEQUENCE [LARGE SCALE GENOMIC DNA]</scope>
    <source>
        <strain evidence="3 5">Kam1</strain>
    </source>
</reference>
<evidence type="ECO:0000313" key="6">
    <source>
        <dbReference type="Proteomes" id="UP000315925"/>
    </source>
</evidence>
<evidence type="ECO:0000256" key="1">
    <source>
        <dbReference type="ARBA" id="ARBA00044755"/>
    </source>
</evidence>
<evidence type="ECO:0000313" key="5">
    <source>
        <dbReference type="Proteomes" id="UP000031594"/>
    </source>
</evidence>
<reference evidence="6" key="3">
    <citation type="submission" date="2019-03" db="EMBL/GenBank/DDBJ databases">
        <title>Complete genome of Methylacidiphilum kamchatkense Kam1.</title>
        <authorList>
            <person name="Kruse T."/>
            <person name="Murarilal Ratnadevi C."/>
            <person name="Erikstad H.-A."/>
            <person name="Birkeland N.-K."/>
        </authorList>
    </citation>
    <scope>NUCLEOTIDE SEQUENCE [LARGE SCALE GENOMIC DNA]</scope>
    <source>
        <strain evidence="6">kam1</strain>
    </source>
</reference>
<gene>
    <name evidence="3" type="ORF">A946_07550</name>
    <name evidence="4" type="ORF">kam1_1027</name>
</gene>
<feature type="compositionally biased region" description="Basic and acidic residues" evidence="2">
    <location>
        <begin position="41"/>
        <end position="69"/>
    </location>
</feature>
<evidence type="ECO:0000256" key="2">
    <source>
        <dbReference type="SAM" id="MobiDB-lite"/>
    </source>
</evidence>
<feature type="region of interest" description="Disordered" evidence="2">
    <location>
        <begin position="1"/>
        <end position="69"/>
    </location>
</feature>
<reference evidence="4" key="2">
    <citation type="journal article" date="2019" name="BMC Genomics">
        <title>Complete genome sequence analysis of the thermoacidophilic verrucomicrobial methanotroph 'Candidatus Methylacidiphilum kamchatkense' strain Kam1 and comparison with its closest relatives.</title>
        <authorList>
            <person name="Kruse T."/>
            <person name="Ratnadevi C.M."/>
            <person name="Erikstad H.A."/>
            <person name="Birkeland N.K."/>
        </authorList>
    </citation>
    <scope>NUCLEOTIDE SEQUENCE</scope>
    <source>
        <strain evidence="4">Kam1</strain>
    </source>
</reference>
<dbReference type="AlphaFoldDB" id="A0A0C1RTP0"/>
<accession>A0A0C1RTP0</accession>
<dbReference type="PANTHER" id="PTHR35024">
    <property type="entry name" value="HYPOTHETICAL CYTOSOLIC PROTEIN"/>
    <property type="match status" value="1"/>
</dbReference>
<dbReference type="InterPro" id="IPR007607">
    <property type="entry name" value="BacA/B"/>
</dbReference>
<name>A0A0C1RTP0_9BACT</name>
<evidence type="ECO:0000313" key="4">
    <source>
        <dbReference type="EMBL" id="QDQ42258.1"/>
    </source>
</evidence>
<dbReference type="Pfam" id="PF04519">
    <property type="entry name" value="Bactofilin"/>
    <property type="match status" value="1"/>
</dbReference>
<protein>
    <submittedName>
        <fullName evidence="3">Cell shape determination protein CcmA</fullName>
    </submittedName>
    <submittedName>
        <fullName evidence="4">Polymer-forming protein</fullName>
    </submittedName>
</protein>
<feature type="compositionally biased region" description="Basic and acidic residues" evidence="2">
    <location>
        <begin position="7"/>
        <end position="16"/>
    </location>
</feature>
<sequence length="188" mass="20657">MIGNFLRKSEPNKPQETKIIPPTPPEPFGSPPPTPVPLEKSLQEKEKQREQEKTIEIKREVTSSEPKKGFREAQVSEKLFNVLATGTKFSGSIAFQNQLVVNGHFEGQIYSNEGTLIIGEKAVVHAQVEVGSVLISGQFSGNIHAADLTELKNGSEVFGDVKTRRLKVEEGSILSGKCECTAKSLRDR</sequence>